<dbReference type="AlphaFoldDB" id="A0A7X1KAK7"/>
<comment type="caution">
    <text evidence="1">The sequence shown here is derived from an EMBL/GenBank/DDBJ whole genome shotgun (WGS) entry which is preliminary data.</text>
</comment>
<dbReference type="SUPFAM" id="SSF51905">
    <property type="entry name" value="FAD/NAD(P)-binding domain"/>
    <property type="match status" value="2"/>
</dbReference>
<organism evidence="1 2">
    <name type="scientific">Novosphingobium aerophilum</name>
    <dbReference type="NCBI Taxonomy" id="2839843"/>
    <lineage>
        <taxon>Bacteria</taxon>
        <taxon>Pseudomonadati</taxon>
        <taxon>Pseudomonadota</taxon>
        <taxon>Alphaproteobacteria</taxon>
        <taxon>Sphingomonadales</taxon>
        <taxon>Sphingomonadaceae</taxon>
        <taxon>Novosphingobium</taxon>
    </lineage>
</organism>
<dbReference type="Proteomes" id="UP000520156">
    <property type="component" value="Unassembled WGS sequence"/>
</dbReference>
<dbReference type="InterPro" id="IPR051209">
    <property type="entry name" value="FAD-bind_Monooxygenase_sf"/>
</dbReference>
<proteinExistence type="predicted"/>
<dbReference type="InterPro" id="IPR036188">
    <property type="entry name" value="FAD/NAD-bd_sf"/>
</dbReference>
<gene>
    <name evidence="1" type="ORF">H7F49_01100</name>
</gene>
<reference evidence="1 2" key="1">
    <citation type="submission" date="2020-08" db="EMBL/GenBank/DDBJ databases">
        <title>The genome sequence of Novosphingobium flavum 4Y4.</title>
        <authorList>
            <person name="Liu Y."/>
        </authorList>
    </citation>
    <scope>NUCLEOTIDE SEQUENCE [LARGE SCALE GENOMIC DNA]</scope>
    <source>
        <strain evidence="1 2">4Y4</strain>
    </source>
</reference>
<dbReference type="RefSeq" id="WP_185681706.1">
    <property type="nucleotide sequence ID" value="NZ_JACLAU010000001.1"/>
</dbReference>
<dbReference type="Gene3D" id="3.50.50.60">
    <property type="entry name" value="FAD/NAD(P)-binding domain"/>
    <property type="match status" value="3"/>
</dbReference>
<keyword evidence="2" id="KW-1185">Reference proteome</keyword>
<name>A0A7X1KAK7_9SPHN</name>
<accession>A0A7X1KAK7</accession>
<evidence type="ECO:0000313" key="2">
    <source>
        <dbReference type="Proteomes" id="UP000520156"/>
    </source>
</evidence>
<evidence type="ECO:0000313" key="1">
    <source>
        <dbReference type="EMBL" id="MBC2650298.1"/>
    </source>
</evidence>
<sequence>MTDPTPSGLRFAVVGAGMAGILAAIKLQERGERYTVFEKAGRIGGTWRENRYPGLTCDVPAHAYTFSFAPYPEWSALYATGPEIQRYFEGLVDRYGIGPAIRFNAEVTGLDWDETGHTWTLTLAGGERQVFDVVIVASGVLHHPRLPEIEGLDSFAGPAFHTARWNDDAPIAGARVGLIGSGSTGIQIVTAINKQVDRLVHFQRSPQWIMPVPYHTYSDEDRAAFRADPALIDAIRFSDEYMGNVRRFTRAIMDIDGPDMKQVEDICREHFETSLPEGELKEKLRPNYRAACKRLIYSWCYYQEVQHPAVHVETGRIARVEPQGVRMADGTLHELDTLILATGFQADRFIRPAGVTGQGGLTLDQFWARRPTAHYAVTLPGFPNFFMLNGPTGPVGNFSLIDIAERQWDYIDQLVDLIRRGGARSVAPSVAAHADYEERRIAAARRTIFGSGCTSWYLDDEGVPASWPWSYDDFADAMSRPRLEEYDLFGGQVPA</sequence>
<dbReference type="PANTHER" id="PTHR42877:SF4">
    <property type="entry name" value="FAD_NAD(P)-BINDING DOMAIN-CONTAINING PROTEIN-RELATED"/>
    <property type="match status" value="1"/>
</dbReference>
<dbReference type="Pfam" id="PF13450">
    <property type="entry name" value="NAD_binding_8"/>
    <property type="match status" value="1"/>
</dbReference>
<dbReference type="EMBL" id="JACLAU010000001">
    <property type="protein sequence ID" value="MBC2650298.1"/>
    <property type="molecule type" value="Genomic_DNA"/>
</dbReference>
<protein>
    <submittedName>
        <fullName evidence="1">NAD(P)/FAD-dependent oxidoreductase</fullName>
    </submittedName>
</protein>
<dbReference type="PANTHER" id="PTHR42877">
    <property type="entry name" value="L-ORNITHINE N(5)-MONOOXYGENASE-RELATED"/>
    <property type="match status" value="1"/>
</dbReference>